<proteinExistence type="predicted"/>
<sequence>MQCIASFTELYLARSTSNPTSKKAYSVLQLIQVPNPTCFRPSINFVIARAQCSKRGMASGRISAIFPRKPKRPSELFEYRRLKNEPPARWHKRLEGTPMLCGGDVGYQHRKRESLFIKHIWRKGLSRSPTVRT</sequence>
<accession>A0A7C8JG24</accession>
<organism evidence="1 2">
    <name type="scientific">Orbilia oligospora</name>
    <name type="common">Nematode-trapping fungus</name>
    <name type="synonym">Arthrobotrys oligospora</name>
    <dbReference type="NCBI Taxonomy" id="2813651"/>
    <lineage>
        <taxon>Eukaryota</taxon>
        <taxon>Fungi</taxon>
        <taxon>Dikarya</taxon>
        <taxon>Ascomycota</taxon>
        <taxon>Pezizomycotina</taxon>
        <taxon>Orbiliomycetes</taxon>
        <taxon>Orbiliales</taxon>
        <taxon>Orbiliaceae</taxon>
        <taxon>Orbilia</taxon>
    </lineage>
</organism>
<dbReference type="Proteomes" id="UP000475325">
    <property type="component" value="Unassembled WGS sequence"/>
</dbReference>
<protein>
    <submittedName>
        <fullName evidence="1">Uncharacterized protein</fullName>
    </submittedName>
</protein>
<gene>
    <name evidence="1" type="ORF">TWF102_000841</name>
</gene>
<evidence type="ECO:0000313" key="2">
    <source>
        <dbReference type="Proteomes" id="UP000475325"/>
    </source>
</evidence>
<evidence type="ECO:0000313" key="1">
    <source>
        <dbReference type="EMBL" id="KAF3106996.1"/>
    </source>
</evidence>
<comment type="caution">
    <text evidence="1">The sequence shown here is derived from an EMBL/GenBank/DDBJ whole genome shotgun (WGS) entry which is preliminary data.</text>
</comment>
<reference evidence="1 2" key="1">
    <citation type="submission" date="2019-06" db="EMBL/GenBank/DDBJ databases">
        <authorList>
            <person name="Palmer J.M."/>
        </authorList>
    </citation>
    <scope>NUCLEOTIDE SEQUENCE [LARGE SCALE GENOMIC DNA]</scope>
    <source>
        <strain evidence="1 2">TWF102</strain>
    </source>
</reference>
<dbReference type="EMBL" id="WIQW01000011">
    <property type="protein sequence ID" value="KAF3106996.1"/>
    <property type="molecule type" value="Genomic_DNA"/>
</dbReference>
<name>A0A7C8JG24_ORBOL</name>
<dbReference type="AlphaFoldDB" id="A0A7C8JG24"/>